<dbReference type="SUPFAM" id="SSF56219">
    <property type="entry name" value="DNase I-like"/>
    <property type="match status" value="1"/>
</dbReference>
<evidence type="ECO:0000259" key="1">
    <source>
        <dbReference type="Pfam" id="PF14529"/>
    </source>
</evidence>
<dbReference type="Gene3D" id="3.60.10.10">
    <property type="entry name" value="Endonuclease/exonuclease/phosphatase"/>
    <property type="match status" value="1"/>
</dbReference>
<dbReference type="Pfam" id="PF14529">
    <property type="entry name" value="Exo_endo_phos_2"/>
    <property type="match status" value="1"/>
</dbReference>
<dbReference type="OrthoDB" id="6158007at2759"/>
<evidence type="ECO:0000313" key="2">
    <source>
        <dbReference type="EMBL" id="VDI57459.1"/>
    </source>
</evidence>
<dbReference type="GO" id="GO:0003824">
    <property type="term" value="F:catalytic activity"/>
    <property type="evidence" value="ECO:0007669"/>
    <property type="project" value="InterPro"/>
</dbReference>
<feature type="domain" description="Endonuclease/exonuclease/phosphatase" evidence="1">
    <location>
        <begin position="304"/>
        <end position="412"/>
    </location>
</feature>
<dbReference type="InterPro" id="IPR036691">
    <property type="entry name" value="Endo/exonu/phosph_ase_sf"/>
</dbReference>
<dbReference type="InterPro" id="IPR005135">
    <property type="entry name" value="Endo/exonuclease/phosphatase"/>
</dbReference>
<evidence type="ECO:0000313" key="3">
    <source>
        <dbReference type="Proteomes" id="UP000596742"/>
    </source>
</evidence>
<keyword evidence="3" id="KW-1185">Reference proteome</keyword>
<dbReference type="EMBL" id="UYJE01007727">
    <property type="protein sequence ID" value="VDI57459.1"/>
    <property type="molecule type" value="Genomic_DNA"/>
</dbReference>
<sequence>DTVENIAHTKQAVHKKTIERIGSRRQRFKIEYDTVENVDRAGNELLANWKCLVQEKGEAIQTTCNKLQNMQPSKLSENRLRQEIEQWIDFKKADRHVMKRCMHNLQISMKDRLHYLRKQKQFLLDKQQTLKNVYKTIEKSNRSRIPNPFHKFILDVKLEHYQLFNEELLISSYGSTNKYKRQMIEANTFIIGDTRLYFGKTGRTNVMTPIHENKLESDKCITGECVDSSCTCQTFLNDEIGTETLQIEGYKIERKDRNAINYGGGVIAYIRNSVCHQRRIDLEISSIESLWIEIKFPNTNSILIGIFYRPPSSFQSWIDSAEKEIDKASAENKEIILLGDFNINFSHINHTVVGNQKWKDCINLYGLQQIVHKPTRVTDKCATTIDHIYTTDVDHIIEVKVPSYAVSDHYPVCVTRKLNPKIIKNGAFVHRI</sequence>
<accession>A0A8B6G1S1</accession>
<dbReference type="Proteomes" id="UP000596742">
    <property type="component" value="Unassembled WGS sequence"/>
</dbReference>
<dbReference type="PANTHER" id="PTHR33776:SF4">
    <property type="entry name" value="ENDONUCLEASE_EXONUCLEASE_PHOSPHATASE DOMAIN-CONTAINING PROTEIN"/>
    <property type="match status" value="1"/>
</dbReference>
<name>A0A8B6G1S1_MYTGA</name>
<reference evidence="2" key="1">
    <citation type="submission" date="2018-11" db="EMBL/GenBank/DDBJ databases">
        <authorList>
            <person name="Alioto T."/>
            <person name="Alioto T."/>
        </authorList>
    </citation>
    <scope>NUCLEOTIDE SEQUENCE</scope>
</reference>
<feature type="non-terminal residue" evidence="2">
    <location>
        <position position="432"/>
    </location>
</feature>
<dbReference type="PANTHER" id="PTHR33776">
    <property type="entry name" value="ENDO/EXONUCLEASE/PHOSPHATASE DOMAIN-CONTAINING PROTEIN"/>
    <property type="match status" value="1"/>
</dbReference>
<dbReference type="AlphaFoldDB" id="A0A8B6G1S1"/>
<comment type="caution">
    <text evidence="2">The sequence shown here is derived from an EMBL/GenBank/DDBJ whole genome shotgun (WGS) entry which is preliminary data.</text>
</comment>
<gene>
    <name evidence="2" type="ORF">MGAL_10B018673</name>
</gene>
<protein>
    <recommendedName>
        <fullName evidence="1">Endonuclease/exonuclease/phosphatase domain-containing protein</fullName>
    </recommendedName>
</protein>
<proteinExistence type="predicted"/>
<organism evidence="2 3">
    <name type="scientific">Mytilus galloprovincialis</name>
    <name type="common">Mediterranean mussel</name>
    <dbReference type="NCBI Taxonomy" id="29158"/>
    <lineage>
        <taxon>Eukaryota</taxon>
        <taxon>Metazoa</taxon>
        <taxon>Spiralia</taxon>
        <taxon>Lophotrochozoa</taxon>
        <taxon>Mollusca</taxon>
        <taxon>Bivalvia</taxon>
        <taxon>Autobranchia</taxon>
        <taxon>Pteriomorphia</taxon>
        <taxon>Mytilida</taxon>
        <taxon>Mytiloidea</taxon>
        <taxon>Mytilidae</taxon>
        <taxon>Mytilinae</taxon>
        <taxon>Mytilus</taxon>
    </lineage>
</organism>